<dbReference type="Gene3D" id="1.25.10.10">
    <property type="entry name" value="Leucine-rich Repeat Variant"/>
    <property type="match status" value="1"/>
</dbReference>
<dbReference type="GO" id="GO:0051301">
    <property type="term" value="P:cell division"/>
    <property type="evidence" value="ECO:0007669"/>
    <property type="project" value="UniProtKB-KW"/>
</dbReference>
<keyword evidence="5" id="KW-1185">Reference proteome</keyword>
<dbReference type="Pfam" id="PF09759">
    <property type="entry name" value="Atx10homo_assoc"/>
    <property type="match status" value="1"/>
</dbReference>
<keyword evidence="2" id="KW-0131">Cell cycle</keyword>
<organism evidence="4 5">
    <name type="scientific">Fistulifera solaris</name>
    <name type="common">Oleaginous diatom</name>
    <dbReference type="NCBI Taxonomy" id="1519565"/>
    <lineage>
        <taxon>Eukaryota</taxon>
        <taxon>Sar</taxon>
        <taxon>Stramenopiles</taxon>
        <taxon>Ochrophyta</taxon>
        <taxon>Bacillariophyta</taxon>
        <taxon>Bacillariophyceae</taxon>
        <taxon>Bacillariophycidae</taxon>
        <taxon>Naviculales</taxon>
        <taxon>Naviculaceae</taxon>
        <taxon>Fistulifera</taxon>
    </lineage>
</organism>
<dbReference type="EMBL" id="BDSP01000207">
    <property type="protein sequence ID" value="GAX24295.1"/>
    <property type="molecule type" value="Genomic_DNA"/>
</dbReference>
<reference evidence="4 5" key="1">
    <citation type="journal article" date="2015" name="Plant Cell">
        <title>Oil accumulation by the oleaginous diatom Fistulifera solaris as revealed by the genome and transcriptome.</title>
        <authorList>
            <person name="Tanaka T."/>
            <person name="Maeda Y."/>
            <person name="Veluchamy A."/>
            <person name="Tanaka M."/>
            <person name="Abida H."/>
            <person name="Marechal E."/>
            <person name="Bowler C."/>
            <person name="Muto M."/>
            <person name="Sunaga Y."/>
            <person name="Tanaka M."/>
            <person name="Yoshino T."/>
            <person name="Taniguchi T."/>
            <person name="Fukuda Y."/>
            <person name="Nemoto M."/>
            <person name="Matsumoto M."/>
            <person name="Wong P.S."/>
            <person name="Aburatani S."/>
            <person name="Fujibuchi W."/>
        </authorList>
    </citation>
    <scope>NUCLEOTIDE SEQUENCE [LARGE SCALE GENOMIC DNA]</scope>
    <source>
        <strain evidence="4 5">JPCC DA0580</strain>
    </source>
</reference>
<dbReference type="PANTHER" id="PTHR13255:SF0">
    <property type="entry name" value="ATAXIN-10"/>
    <property type="match status" value="1"/>
</dbReference>
<dbReference type="PANTHER" id="PTHR13255">
    <property type="entry name" value="ATAXIN-10"/>
    <property type="match status" value="1"/>
</dbReference>
<dbReference type="AlphaFoldDB" id="A0A1Z5KDT3"/>
<gene>
    <name evidence="4" type="ORF">FisN_4Lh004</name>
</gene>
<dbReference type="Proteomes" id="UP000198406">
    <property type="component" value="Unassembled WGS sequence"/>
</dbReference>
<dbReference type="InterPro" id="IPR051374">
    <property type="entry name" value="Ataxin-10/CTR86_families"/>
</dbReference>
<accession>A0A1Z5KDT3</accession>
<evidence type="ECO:0000313" key="4">
    <source>
        <dbReference type="EMBL" id="GAX24295.1"/>
    </source>
</evidence>
<comment type="caution">
    <text evidence="4">The sequence shown here is derived from an EMBL/GenBank/DDBJ whole genome shotgun (WGS) entry which is preliminary data.</text>
</comment>
<protein>
    <recommendedName>
        <fullName evidence="3">Ataxin-10 domain-containing protein</fullName>
    </recommendedName>
</protein>
<keyword evidence="1" id="KW-0132">Cell division</keyword>
<dbReference type="InParanoid" id="A0A1Z5KDT3"/>
<evidence type="ECO:0000256" key="1">
    <source>
        <dbReference type="ARBA" id="ARBA00022618"/>
    </source>
</evidence>
<feature type="domain" description="Ataxin-10" evidence="3">
    <location>
        <begin position="285"/>
        <end position="359"/>
    </location>
</feature>
<proteinExistence type="predicted"/>
<evidence type="ECO:0000313" key="5">
    <source>
        <dbReference type="Proteomes" id="UP000198406"/>
    </source>
</evidence>
<dbReference type="InterPro" id="IPR019156">
    <property type="entry name" value="Ataxin-10_domain"/>
</dbReference>
<dbReference type="OrthoDB" id="379794at2759"/>
<evidence type="ECO:0000256" key="2">
    <source>
        <dbReference type="ARBA" id="ARBA00023306"/>
    </source>
</evidence>
<sequence>MLCASKSNNREALAAIVAALHNMLTSGVELSTNSLLMSTILRQLIAADSIKGLIQGESSENLADTATEWIVILISKYCREGKLPSLYRAVSGENFVIETCLPEQLVLLHCVRSIVDDPIGQTTERYGRLGSKVDGSDSIATHLFLSELLASLLARRLVTKQVGISRTEDMTLVNSASSAILYILSETLTADSKETSQIRMSMGQNTELIPVVCKALGDVYDRITLRNSGRNVRETSVDYDEQAQMVGLVRLLGNLAYGCKVNQDTIRQTAVPVPGSVSGARHGEERGGLHVLLSCTAYSHACFTLREWAVVAIRNVLENNPANQELVEQLEAKQGVQSAVMKDMGFQISVEPKSGKVELRTLDKINE</sequence>
<dbReference type="InterPro" id="IPR011989">
    <property type="entry name" value="ARM-like"/>
</dbReference>
<name>A0A1Z5KDT3_FISSO</name>
<dbReference type="GO" id="GO:0005829">
    <property type="term" value="C:cytosol"/>
    <property type="evidence" value="ECO:0007669"/>
    <property type="project" value="TreeGrafter"/>
</dbReference>
<evidence type="ECO:0000259" key="3">
    <source>
        <dbReference type="Pfam" id="PF09759"/>
    </source>
</evidence>